<feature type="transmembrane region" description="Helical" evidence="1">
    <location>
        <begin position="59"/>
        <end position="78"/>
    </location>
</feature>
<reference evidence="2" key="2">
    <citation type="submission" date="2022-09" db="EMBL/GenBank/DDBJ databases">
        <title>Biosynthetic gene clusters of Dactylosporangioum fulvum.</title>
        <authorList>
            <person name="Caradec T."/>
        </authorList>
    </citation>
    <scope>NUCLEOTIDE SEQUENCE</scope>
    <source>
        <strain evidence="2">NRRL B-16292</strain>
    </source>
</reference>
<keyword evidence="1" id="KW-0812">Transmembrane</keyword>
<name>A0ABY5VZW3_9ACTN</name>
<feature type="transmembrane region" description="Helical" evidence="1">
    <location>
        <begin position="12"/>
        <end position="31"/>
    </location>
</feature>
<organism evidence="2 3">
    <name type="scientific">Dactylosporangium fulvum</name>
    <dbReference type="NCBI Taxonomy" id="53359"/>
    <lineage>
        <taxon>Bacteria</taxon>
        <taxon>Bacillati</taxon>
        <taxon>Actinomycetota</taxon>
        <taxon>Actinomycetes</taxon>
        <taxon>Micromonosporales</taxon>
        <taxon>Micromonosporaceae</taxon>
        <taxon>Dactylosporangium</taxon>
    </lineage>
</organism>
<keyword evidence="1" id="KW-1133">Transmembrane helix</keyword>
<feature type="transmembrane region" description="Helical" evidence="1">
    <location>
        <begin position="90"/>
        <end position="114"/>
    </location>
</feature>
<reference evidence="2" key="1">
    <citation type="submission" date="2021-04" db="EMBL/GenBank/DDBJ databases">
        <authorList>
            <person name="Hartkoorn R.C."/>
            <person name="Beaudoing E."/>
            <person name="Hot D."/>
        </authorList>
    </citation>
    <scope>NUCLEOTIDE SEQUENCE</scope>
    <source>
        <strain evidence="2">NRRL B-16292</strain>
    </source>
</reference>
<sequence>MINERAKPSPLGGLRVCLVGFAVIVLLLVTLDPVMRYEDCPNYGANGNASAFDNPDWDLYFPLVLLGWVSLVIVEQVLPVTWRHRSDTEIAIRALSAITASVTLSCCLFLKFAAVCR</sequence>
<dbReference type="RefSeq" id="WP_259860995.1">
    <property type="nucleotide sequence ID" value="NZ_BAAAST010000024.1"/>
</dbReference>
<evidence type="ECO:0000313" key="3">
    <source>
        <dbReference type="Proteomes" id="UP001059617"/>
    </source>
</evidence>
<proteinExistence type="predicted"/>
<dbReference type="EMBL" id="CP073720">
    <property type="protein sequence ID" value="UWP83215.1"/>
    <property type="molecule type" value="Genomic_DNA"/>
</dbReference>
<accession>A0ABY5VZW3</accession>
<evidence type="ECO:0000256" key="1">
    <source>
        <dbReference type="SAM" id="Phobius"/>
    </source>
</evidence>
<protein>
    <submittedName>
        <fullName evidence="2">Uncharacterized protein</fullName>
    </submittedName>
</protein>
<keyword evidence="3" id="KW-1185">Reference proteome</keyword>
<dbReference type="Proteomes" id="UP001059617">
    <property type="component" value="Chromosome"/>
</dbReference>
<keyword evidence="1" id="KW-0472">Membrane</keyword>
<gene>
    <name evidence="2" type="ORF">Dfulv_02595</name>
</gene>
<evidence type="ECO:0000313" key="2">
    <source>
        <dbReference type="EMBL" id="UWP83215.1"/>
    </source>
</evidence>